<dbReference type="PANTHER" id="PTHR23402">
    <property type="entry name" value="PROTEASE FAMILY C15 PYROGLUTAMYL-PEPTIDASE I-RELATED"/>
    <property type="match status" value="1"/>
</dbReference>
<dbReference type="InterPro" id="IPR022771">
    <property type="entry name" value="WAPL_C"/>
</dbReference>
<feature type="region of interest" description="Disordered" evidence="5">
    <location>
        <begin position="1007"/>
        <end position="1062"/>
    </location>
</feature>
<evidence type="ECO:0000256" key="2">
    <source>
        <dbReference type="ARBA" id="ARBA00022670"/>
    </source>
</evidence>
<dbReference type="InterPro" id="IPR016125">
    <property type="entry name" value="Peptidase_C15-like"/>
</dbReference>
<name>A0A9W8J8B1_9AGAR</name>
<dbReference type="GO" id="GO:0006508">
    <property type="term" value="P:proteolysis"/>
    <property type="evidence" value="ECO:0007669"/>
    <property type="project" value="UniProtKB-KW"/>
</dbReference>
<dbReference type="Gene3D" id="3.40.630.20">
    <property type="entry name" value="Peptidase C15, pyroglutamyl peptidase I-like"/>
    <property type="match status" value="1"/>
</dbReference>
<evidence type="ECO:0000256" key="5">
    <source>
        <dbReference type="SAM" id="MobiDB-lite"/>
    </source>
</evidence>
<protein>
    <recommendedName>
        <fullName evidence="6">Wings apart-like protein C-terminal domain-containing protein</fullName>
    </recommendedName>
</protein>
<keyword evidence="3" id="KW-0378">Hydrolase</keyword>
<feature type="compositionally biased region" description="Low complexity" evidence="5">
    <location>
        <begin position="185"/>
        <end position="208"/>
    </location>
</feature>
<dbReference type="GO" id="GO:0008234">
    <property type="term" value="F:cysteine-type peptidase activity"/>
    <property type="evidence" value="ECO:0007669"/>
    <property type="project" value="UniProtKB-KW"/>
</dbReference>
<feature type="domain" description="Wings apart-like protein C-terminal" evidence="6">
    <location>
        <begin position="369"/>
        <end position="434"/>
    </location>
</feature>
<evidence type="ECO:0000313" key="8">
    <source>
        <dbReference type="Proteomes" id="UP001140091"/>
    </source>
</evidence>
<feature type="region of interest" description="Disordered" evidence="5">
    <location>
        <begin position="1175"/>
        <end position="1195"/>
    </location>
</feature>
<feature type="region of interest" description="Disordered" evidence="5">
    <location>
        <begin position="949"/>
        <end position="970"/>
    </location>
</feature>
<keyword evidence="4" id="KW-0788">Thiol protease</keyword>
<dbReference type="Pfam" id="PF07814">
    <property type="entry name" value="WAPL"/>
    <property type="match status" value="1"/>
</dbReference>
<feature type="compositionally biased region" description="Basic and acidic residues" evidence="5">
    <location>
        <begin position="62"/>
        <end position="73"/>
    </location>
</feature>
<evidence type="ECO:0000259" key="6">
    <source>
        <dbReference type="Pfam" id="PF07814"/>
    </source>
</evidence>
<dbReference type="SUPFAM" id="SSF53182">
    <property type="entry name" value="Pyrrolidone carboxyl peptidase (pyroglutamate aminopeptidase)"/>
    <property type="match status" value="1"/>
</dbReference>
<feature type="non-terminal residue" evidence="7">
    <location>
        <position position="1428"/>
    </location>
</feature>
<comment type="caution">
    <text evidence="7">The sequence shown here is derived from an EMBL/GenBank/DDBJ whole genome shotgun (WGS) entry which is preliminary data.</text>
</comment>
<evidence type="ECO:0000313" key="7">
    <source>
        <dbReference type="EMBL" id="KAJ2930027.1"/>
    </source>
</evidence>
<organism evidence="7 8">
    <name type="scientific">Candolleomyces eurysporus</name>
    <dbReference type="NCBI Taxonomy" id="2828524"/>
    <lineage>
        <taxon>Eukaryota</taxon>
        <taxon>Fungi</taxon>
        <taxon>Dikarya</taxon>
        <taxon>Basidiomycota</taxon>
        <taxon>Agaricomycotina</taxon>
        <taxon>Agaricomycetes</taxon>
        <taxon>Agaricomycetidae</taxon>
        <taxon>Agaricales</taxon>
        <taxon>Agaricineae</taxon>
        <taxon>Psathyrellaceae</taxon>
        <taxon>Candolleomyces</taxon>
    </lineage>
</organism>
<feature type="region of interest" description="Disordered" evidence="5">
    <location>
        <begin position="1328"/>
        <end position="1367"/>
    </location>
</feature>
<feature type="compositionally biased region" description="Polar residues" evidence="5">
    <location>
        <begin position="125"/>
        <end position="146"/>
    </location>
</feature>
<feature type="compositionally biased region" description="Polar residues" evidence="5">
    <location>
        <begin position="161"/>
        <end position="171"/>
    </location>
</feature>
<feature type="compositionally biased region" description="Low complexity" evidence="5">
    <location>
        <begin position="23"/>
        <end position="34"/>
    </location>
</feature>
<dbReference type="Gene3D" id="1.25.10.10">
    <property type="entry name" value="Leucine-rich Repeat Variant"/>
    <property type="match status" value="2"/>
</dbReference>
<evidence type="ECO:0000256" key="4">
    <source>
        <dbReference type="ARBA" id="ARBA00022807"/>
    </source>
</evidence>
<evidence type="ECO:0000256" key="3">
    <source>
        <dbReference type="ARBA" id="ARBA00022801"/>
    </source>
</evidence>
<reference evidence="7" key="1">
    <citation type="submission" date="2022-06" db="EMBL/GenBank/DDBJ databases">
        <title>Genome Sequence of Candolleomyces eurysporus.</title>
        <authorList>
            <person name="Buettner E."/>
        </authorList>
    </citation>
    <scope>NUCLEOTIDE SEQUENCE</scope>
    <source>
        <strain evidence="7">VTCC 930004</strain>
    </source>
</reference>
<dbReference type="Proteomes" id="UP001140091">
    <property type="component" value="Unassembled WGS sequence"/>
</dbReference>
<sequence length="1428" mass="154054">MPTTTYGKRSVKRKNTVEGDDYSSTVVVASTSTALVEGRSDGEDDEILPQPPKNATQKKRRIEAMKPSRDSMKSQKIPSPVHESTEDEDAEAPKPKVTRTYGTPKKAGPTVSRASPPTKLALPQPSFSSSAVLPSKQGNSLDSPATPSKLAKRMLGRSKTETSVTESQKSPLSPMDKRTPSLPILPSATQSTSLLPPSPSRSLSRTNTVLEDSSAIQPPGVSSSSSLLSLPAPPPLAGTSKTLSRTYAGRSRSYLATAPPELNADGTLDDPDEARESYSSLRMRWGVDESEDDPYYHLDNSQTATGDESSQPPSPKKGTRTHGGRGGGNRSAISTPLASPSKHRDKGGKANGSQMPRPPPLPSNMMNPLKSITELRNKGESRRFLDEVAYLLDGMAKSQGAGLIRASALEMVTKLCDSEFFRKAKAADVFAKVYDLFINAGVGRGDKRVIKVLDTLFIFFIVLISKDPPSLAELATHIPDNRQSSPGTSNAKGKGKAGSEDTSQPLVDILFSILHATCTSTSDPLVLVAPSKENAHSDAQLRAAGLGKKEKNTMMNILSIAQNKSQVFPPGTKIGTPLLITHILQSISPSLIPQHHLPALLESLRESLTPLRVWGEGTSSNLELELDVDFENVFAHLRLLDLYLLGQWEPSTEDSQFQSQDSSANDEALLEARQAWLVDGLVMLGIYAEAALQRDQKTTVEGAIKCLESVLRVLVSVTHGDDGWGRSVVIESARGLPFLLRVAAKSGEEVQRGRVGGISSVVKKEEMEAGDESQGEEDHTSATVSHRERKARALDRLCLSLALLTNLVQAVENVKDLIRETYLDPTCRLRKAKCLDACSCSTRNSASALELLVQLYVRQQTDLVVKKEEEDDDEEKLQMDADASFLRGHLAVLFGLLMQGNKRNQGALQEMLPGGQSKSEIKIKLNRLVDQARQFVTFFTVVLGQETGEQETRRLEDRERESSSRVAKEPFANHVVNPSWLAVKALNDVTITSDQWQEVYGNIVVTTPTNSTSPSANSKGLSSSATAGSPSGSNGKRVGASSSGSSTSPPPKGHASKAKSSSVASSSTIMNLIPLPSLPEPGPYNIHITAIQIPVIYESVLEAVPPLHHKPPHLPAEVLEGTPEPPEQGYDFIFHVGVAGRGALRMEIIGHKYGYNMKDASGQYCAVVPPPSSTKNPINNNRGPGSGGPPGVIQPPYTGGFVHGSGFGSMGMGYNNERLGYNPAVHDPQPGLPGSDNTVRPMRGFGTAYETFPDEMATDIDVTRLVQDLKASGINSIYTSMDAGHYLCDFLYYCSLAESKRSSKALLPFLTNTSYVAPSPHYGPAYGPHYQMHHFPGPSSTPNTSSDPVDSPNKAHGPAHGNGNGNNLMKPARVLFMHCPPINEPLSTEEVTETIRRIVLWVGREMQIMEMREKAAQEPDEGVATGFN</sequence>
<feature type="compositionally biased region" description="Low complexity" evidence="5">
    <location>
        <begin position="1007"/>
        <end position="1047"/>
    </location>
</feature>
<feature type="compositionally biased region" description="Polar residues" evidence="5">
    <location>
        <begin position="481"/>
        <end position="491"/>
    </location>
</feature>
<feature type="compositionally biased region" description="Basic and acidic residues" evidence="5">
    <location>
        <begin position="950"/>
        <end position="968"/>
    </location>
</feature>
<comment type="similarity">
    <text evidence="1">Belongs to the peptidase C15 family.</text>
</comment>
<proteinExistence type="inferred from homology"/>
<feature type="compositionally biased region" description="Polar residues" evidence="5">
    <location>
        <begin position="1338"/>
        <end position="1348"/>
    </location>
</feature>
<dbReference type="OrthoDB" id="78088at2759"/>
<dbReference type="InterPro" id="IPR011989">
    <property type="entry name" value="ARM-like"/>
</dbReference>
<dbReference type="EMBL" id="JANBPK010000851">
    <property type="protein sequence ID" value="KAJ2930027.1"/>
    <property type="molecule type" value="Genomic_DNA"/>
</dbReference>
<feature type="region of interest" description="Disordered" evidence="5">
    <location>
        <begin position="1"/>
        <end position="368"/>
    </location>
</feature>
<feature type="compositionally biased region" description="Polar residues" evidence="5">
    <location>
        <begin position="299"/>
        <end position="311"/>
    </location>
</feature>
<dbReference type="InterPro" id="IPR036440">
    <property type="entry name" value="Peptidase_C15-like_sf"/>
</dbReference>
<keyword evidence="8" id="KW-1185">Reference proteome</keyword>
<gene>
    <name evidence="7" type="ORF">H1R20_g7061</name>
</gene>
<feature type="region of interest" description="Disordered" evidence="5">
    <location>
        <begin position="477"/>
        <end position="501"/>
    </location>
</feature>
<accession>A0A9W8J8B1</accession>
<dbReference type="PANTHER" id="PTHR23402:SF1">
    <property type="entry name" value="PYROGLUTAMYL-PEPTIDASE I"/>
    <property type="match status" value="1"/>
</dbReference>
<evidence type="ECO:0000256" key="1">
    <source>
        <dbReference type="ARBA" id="ARBA00006641"/>
    </source>
</evidence>
<keyword evidence="2" id="KW-0645">Protease</keyword>
<feature type="region of interest" description="Disordered" evidence="5">
    <location>
        <begin position="766"/>
        <end position="786"/>
    </location>
</feature>